<dbReference type="InterPro" id="IPR036236">
    <property type="entry name" value="Znf_C2H2_sf"/>
</dbReference>
<evidence type="ECO:0000313" key="7">
    <source>
        <dbReference type="EMBL" id="KAG8196881.1"/>
    </source>
</evidence>
<keyword evidence="1" id="KW-0479">Metal-binding</keyword>
<keyword evidence="3 5" id="KW-0863">Zinc-finger</keyword>
<dbReference type="GO" id="GO:0000977">
    <property type="term" value="F:RNA polymerase II transcription regulatory region sequence-specific DNA binding"/>
    <property type="evidence" value="ECO:0007669"/>
    <property type="project" value="TreeGrafter"/>
</dbReference>
<evidence type="ECO:0000256" key="5">
    <source>
        <dbReference type="PROSITE-ProRule" id="PRU00042"/>
    </source>
</evidence>
<organism evidence="7 8">
    <name type="scientific">Oedothorax gibbosus</name>
    <dbReference type="NCBI Taxonomy" id="931172"/>
    <lineage>
        <taxon>Eukaryota</taxon>
        <taxon>Metazoa</taxon>
        <taxon>Ecdysozoa</taxon>
        <taxon>Arthropoda</taxon>
        <taxon>Chelicerata</taxon>
        <taxon>Arachnida</taxon>
        <taxon>Araneae</taxon>
        <taxon>Araneomorphae</taxon>
        <taxon>Entelegynae</taxon>
        <taxon>Araneoidea</taxon>
        <taxon>Linyphiidae</taxon>
        <taxon>Erigoninae</taxon>
        <taxon>Oedothorax</taxon>
    </lineage>
</organism>
<dbReference type="GO" id="GO:0005634">
    <property type="term" value="C:nucleus"/>
    <property type="evidence" value="ECO:0007669"/>
    <property type="project" value="TreeGrafter"/>
</dbReference>
<feature type="domain" description="C2H2-type" evidence="6">
    <location>
        <begin position="103"/>
        <end position="131"/>
    </location>
</feature>
<accession>A0AAV6VL47</accession>
<dbReference type="AlphaFoldDB" id="A0AAV6VL47"/>
<dbReference type="SMART" id="SM00355">
    <property type="entry name" value="ZnF_C2H2"/>
    <property type="match status" value="3"/>
</dbReference>
<feature type="domain" description="C2H2-type" evidence="6">
    <location>
        <begin position="74"/>
        <end position="101"/>
    </location>
</feature>
<dbReference type="EMBL" id="JAFNEN010000063">
    <property type="protein sequence ID" value="KAG8196881.1"/>
    <property type="molecule type" value="Genomic_DNA"/>
</dbReference>
<evidence type="ECO:0000256" key="1">
    <source>
        <dbReference type="ARBA" id="ARBA00022723"/>
    </source>
</evidence>
<dbReference type="SUPFAM" id="SSF57667">
    <property type="entry name" value="beta-beta-alpha zinc fingers"/>
    <property type="match status" value="2"/>
</dbReference>
<dbReference type="PANTHER" id="PTHR24409">
    <property type="entry name" value="ZINC FINGER PROTEIN 142"/>
    <property type="match status" value="1"/>
</dbReference>
<comment type="caution">
    <text evidence="7">The sequence shown here is derived from an EMBL/GenBank/DDBJ whole genome shotgun (WGS) entry which is preliminary data.</text>
</comment>
<keyword evidence="4" id="KW-0862">Zinc</keyword>
<gene>
    <name evidence="7" type="ORF">JTE90_027593</name>
</gene>
<keyword evidence="2" id="KW-0677">Repeat</keyword>
<protein>
    <recommendedName>
        <fullName evidence="6">C2H2-type domain-containing protein</fullName>
    </recommendedName>
</protein>
<dbReference type="InterPro" id="IPR013087">
    <property type="entry name" value="Znf_C2H2_type"/>
</dbReference>
<dbReference type="Pfam" id="PF13894">
    <property type="entry name" value="zf-C2H2_4"/>
    <property type="match status" value="1"/>
</dbReference>
<evidence type="ECO:0000256" key="4">
    <source>
        <dbReference type="ARBA" id="ARBA00022833"/>
    </source>
</evidence>
<evidence type="ECO:0000313" key="8">
    <source>
        <dbReference type="Proteomes" id="UP000827092"/>
    </source>
</evidence>
<sequence length="140" mass="16496">MADMGIYYSITSKITFPKCSICSRQFSNKSHLKRHFETHQEIKELHSCHICGSSLSRSSTVSYIPVLNQETPLHKCDICYLEFSRRYHLNRHLQTHKEVKEVYTCEICGNSLSRKDHLRKHLRLRHNVILPKGCRWKPDA</sequence>
<name>A0AAV6VL47_9ARAC</name>
<keyword evidence="8" id="KW-1185">Reference proteome</keyword>
<dbReference type="PROSITE" id="PS00028">
    <property type="entry name" value="ZINC_FINGER_C2H2_1"/>
    <property type="match status" value="3"/>
</dbReference>
<evidence type="ECO:0000256" key="3">
    <source>
        <dbReference type="ARBA" id="ARBA00022771"/>
    </source>
</evidence>
<evidence type="ECO:0000256" key="2">
    <source>
        <dbReference type="ARBA" id="ARBA00022737"/>
    </source>
</evidence>
<dbReference type="GO" id="GO:0008270">
    <property type="term" value="F:zinc ion binding"/>
    <property type="evidence" value="ECO:0007669"/>
    <property type="project" value="UniProtKB-KW"/>
</dbReference>
<dbReference type="Gene3D" id="3.30.160.60">
    <property type="entry name" value="Classic Zinc Finger"/>
    <property type="match status" value="3"/>
</dbReference>
<evidence type="ECO:0000259" key="6">
    <source>
        <dbReference type="PROSITE" id="PS50157"/>
    </source>
</evidence>
<feature type="domain" description="C2H2-type" evidence="6">
    <location>
        <begin position="17"/>
        <end position="44"/>
    </location>
</feature>
<proteinExistence type="predicted"/>
<dbReference type="PANTHER" id="PTHR24409:SF295">
    <property type="entry name" value="AZ2-RELATED"/>
    <property type="match status" value="1"/>
</dbReference>
<dbReference type="Proteomes" id="UP000827092">
    <property type="component" value="Unassembled WGS sequence"/>
</dbReference>
<dbReference type="GO" id="GO:0000981">
    <property type="term" value="F:DNA-binding transcription factor activity, RNA polymerase II-specific"/>
    <property type="evidence" value="ECO:0007669"/>
    <property type="project" value="TreeGrafter"/>
</dbReference>
<dbReference type="PROSITE" id="PS50157">
    <property type="entry name" value="ZINC_FINGER_C2H2_2"/>
    <property type="match status" value="3"/>
</dbReference>
<dbReference type="Pfam" id="PF00096">
    <property type="entry name" value="zf-C2H2"/>
    <property type="match status" value="2"/>
</dbReference>
<reference evidence="7 8" key="1">
    <citation type="journal article" date="2022" name="Nat. Ecol. Evol.">
        <title>A masculinizing supergene underlies an exaggerated male reproductive morph in a spider.</title>
        <authorList>
            <person name="Hendrickx F."/>
            <person name="De Corte Z."/>
            <person name="Sonet G."/>
            <person name="Van Belleghem S.M."/>
            <person name="Kostlbacher S."/>
            <person name="Vangestel C."/>
        </authorList>
    </citation>
    <scope>NUCLEOTIDE SEQUENCE [LARGE SCALE GENOMIC DNA]</scope>
    <source>
        <strain evidence="7">W744_W776</strain>
    </source>
</reference>